<dbReference type="OrthoDB" id="6575720at2759"/>
<dbReference type="Proteomes" id="UP000504606">
    <property type="component" value="Unplaced"/>
</dbReference>
<evidence type="ECO:0000256" key="2">
    <source>
        <dbReference type="SAM" id="SignalP"/>
    </source>
</evidence>
<dbReference type="RefSeq" id="XP_052131370.1">
    <property type="nucleotide sequence ID" value="XM_052275410.1"/>
</dbReference>
<feature type="signal peptide" evidence="2">
    <location>
        <begin position="1"/>
        <end position="21"/>
    </location>
</feature>
<protein>
    <submittedName>
        <fullName evidence="4">Uncharacterized protein LOC113203832</fullName>
    </submittedName>
</protein>
<evidence type="ECO:0000313" key="4">
    <source>
        <dbReference type="RefSeq" id="XP_052131370.1"/>
    </source>
</evidence>
<dbReference type="KEGG" id="foc:113203832"/>
<evidence type="ECO:0000313" key="3">
    <source>
        <dbReference type="Proteomes" id="UP000504606"/>
    </source>
</evidence>
<feature type="chain" id="PRO_5039242630" evidence="2">
    <location>
        <begin position="22"/>
        <end position="298"/>
    </location>
</feature>
<feature type="compositionally biased region" description="Acidic residues" evidence="1">
    <location>
        <begin position="198"/>
        <end position="212"/>
    </location>
</feature>
<sequence length="298" mass="31258">MLGRLLAVSAALWLLAAPAAPERVASATPTSPTADQPQQQRHISLPDVLDPTGVVGHIGETLGQAGRVLGLRIADTVADLVSSAFSHSPAKTHFPQPPWTRGDPGVAPVPMSGPYNQYNPPQQAAPMAATPSVLGGILRLLGLDSSKLGAIALNGVIFLAQLISSSFGARPGVATHGRSRGAASGATADGDAQQGAADEADVTAEEDLDEEPAGTPLSWILDNPAVKRVKVKIALGRILTFRLEELHPPTMADLRSAVVRSACKVKLHQSTSDEAGKEAERTWRTVDCWLWDLHIASQ</sequence>
<organism evidence="3 4">
    <name type="scientific">Frankliniella occidentalis</name>
    <name type="common">Western flower thrips</name>
    <name type="synonym">Euthrips occidentalis</name>
    <dbReference type="NCBI Taxonomy" id="133901"/>
    <lineage>
        <taxon>Eukaryota</taxon>
        <taxon>Metazoa</taxon>
        <taxon>Ecdysozoa</taxon>
        <taxon>Arthropoda</taxon>
        <taxon>Hexapoda</taxon>
        <taxon>Insecta</taxon>
        <taxon>Pterygota</taxon>
        <taxon>Neoptera</taxon>
        <taxon>Paraneoptera</taxon>
        <taxon>Thysanoptera</taxon>
        <taxon>Terebrantia</taxon>
        <taxon>Thripoidea</taxon>
        <taxon>Thripidae</taxon>
        <taxon>Frankliniella</taxon>
    </lineage>
</organism>
<dbReference type="AlphaFoldDB" id="A0A9C6XUG0"/>
<keyword evidence="2" id="KW-0732">Signal</keyword>
<accession>A0A9C6XUG0</accession>
<gene>
    <name evidence="4" type="primary">LOC113203832</name>
</gene>
<evidence type="ECO:0000256" key="1">
    <source>
        <dbReference type="SAM" id="MobiDB-lite"/>
    </source>
</evidence>
<feature type="region of interest" description="Disordered" evidence="1">
    <location>
        <begin position="173"/>
        <end position="216"/>
    </location>
</feature>
<dbReference type="GeneID" id="113203832"/>
<keyword evidence="3" id="KW-1185">Reference proteome</keyword>
<proteinExistence type="predicted"/>
<feature type="compositionally biased region" description="Low complexity" evidence="1">
    <location>
        <begin position="174"/>
        <end position="197"/>
    </location>
</feature>
<name>A0A9C6XUG0_FRAOC</name>
<reference evidence="4" key="1">
    <citation type="submission" date="2025-08" db="UniProtKB">
        <authorList>
            <consortium name="RefSeq"/>
        </authorList>
    </citation>
    <scope>IDENTIFICATION</scope>
    <source>
        <tissue evidence="4">Whole organism</tissue>
    </source>
</reference>